<evidence type="ECO:0000256" key="1">
    <source>
        <dbReference type="ARBA" id="ARBA00005564"/>
    </source>
</evidence>
<name>A0A6H0Y271_9PEZI</name>
<organism evidence="3 4">
    <name type="scientific">Peltaster fructicola</name>
    <dbReference type="NCBI Taxonomy" id="286661"/>
    <lineage>
        <taxon>Eukaryota</taxon>
        <taxon>Fungi</taxon>
        <taxon>Dikarya</taxon>
        <taxon>Ascomycota</taxon>
        <taxon>Pezizomycotina</taxon>
        <taxon>Dothideomycetes</taxon>
        <taxon>Dothideomycetes incertae sedis</taxon>
        <taxon>Peltaster</taxon>
    </lineage>
</organism>
<dbReference type="EMBL" id="CP051142">
    <property type="protein sequence ID" value="QIX01015.1"/>
    <property type="molecule type" value="Genomic_DNA"/>
</dbReference>
<dbReference type="Gene3D" id="2.130.10.10">
    <property type="entry name" value="YVTN repeat-like/Quinoprotein amine dehydrogenase"/>
    <property type="match status" value="1"/>
</dbReference>
<protein>
    <recommendedName>
        <fullName evidence="5">Muconate cycloisomerase 1</fullName>
    </recommendedName>
</protein>
<dbReference type="InterPro" id="IPR019405">
    <property type="entry name" value="Lactonase_7-beta_prop"/>
</dbReference>
<sequence>MDFIVGTFNTSDLFILHFSPATASKSASITIVRSLPAIGSHSWLALSEPRVDTRKRLLYATTWTEPPSIAAYAVNPTTRDIQFVNAKPVKARPGYVCVSGTHVYSVGGPTGEAFTLLPDGGIGDLVQELSFVDDTSTSARAAVPHGDFGGLRHGSHSVDLSPDRRSLYVADIGRNAIFTYSINKTRGGTPHLTLGSKHVSPRSNDGPRHTWPHPNGQILYSLQEHSSMVDLFNIAVDGTTLTHLGGVKIIPEDKDPVNYWADEVRLSTTTADEREAQPRYLYASTRGLHKDTMGYVAVFELNPDGSLQSDTAVCIWETPTSGGIANAIEPAPRSRASGLEYLAMTDSEQGWVFILAFDGTSISETARVKLGQAEDGQGIQAATAVWL</sequence>
<accession>A0A6H0Y271</accession>
<evidence type="ECO:0000313" key="3">
    <source>
        <dbReference type="EMBL" id="QIX01015.1"/>
    </source>
</evidence>
<reference evidence="3 4" key="1">
    <citation type="journal article" date="2016" name="Sci. Rep.">
        <title>Peltaster fructicola genome reveals evolution from an invasive phytopathogen to an ectophytic parasite.</title>
        <authorList>
            <person name="Xu C."/>
            <person name="Chen H."/>
            <person name="Gleason M.L."/>
            <person name="Xu J.R."/>
            <person name="Liu H."/>
            <person name="Zhang R."/>
            <person name="Sun G."/>
        </authorList>
    </citation>
    <scope>NUCLEOTIDE SEQUENCE [LARGE SCALE GENOMIC DNA]</scope>
    <source>
        <strain evidence="3 4">LNHT1506</strain>
    </source>
</reference>
<dbReference type="InterPro" id="IPR015943">
    <property type="entry name" value="WD40/YVTN_repeat-like_dom_sf"/>
</dbReference>
<dbReference type="AlphaFoldDB" id="A0A6H0Y271"/>
<dbReference type="SUPFAM" id="SSF75011">
    <property type="entry name" value="3-carboxy-cis,cis-mucoante lactonizing enzyme"/>
    <property type="match status" value="1"/>
</dbReference>
<dbReference type="Proteomes" id="UP000503462">
    <property type="component" value="Chromosome 4"/>
</dbReference>
<dbReference type="PANTHER" id="PTHR30344">
    <property type="entry name" value="6-PHOSPHOGLUCONOLACTONASE-RELATED"/>
    <property type="match status" value="1"/>
</dbReference>
<dbReference type="Pfam" id="PF10282">
    <property type="entry name" value="Lactonase"/>
    <property type="match status" value="1"/>
</dbReference>
<dbReference type="PANTHER" id="PTHR30344:SF4">
    <property type="entry name" value="CYCLASE, PUTATIVE (AFU_ORTHOLOGUE AFUA_6G11580)-RELATED"/>
    <property type="match status" value="1"/>
</dbReference>
<dbReference type="GO" id="GO:0017057">
    <property type="term" value="F:6-phosphogluconolactonase activity"/>
    <property type="evidence" value="ECO:0007669"/>
    <property type="project" value="TreeGrafter"/>
</dbReference>
<gene>
    <name evidence="3" type="ORF">AMS68_006532</name>
</gene>
<evidence type="ECO:0000256" key="2">
    <source>
        <dbReference type="SAM" id="MobiDB-lite"/>
    </source>
</evidence>
<comment type="similarity">
    <text evidence="1">Belongs to the cycloisomerase 2 family.</text>
</comment>
<proteinExistence type="inferred from homology"/>
<dbReference type="OrthoDB" id="1715191at2759"/>
<evidence type="ECO:0008006" key="5">
    <source>
        <dbReference type="Google" id="ProtNLM"/>
    </source>
</evidence>
<dbReference type="InterPro" id="IPR050282">
    <property type="entry name" value="Cycloisomerase_2"/>
</dbReference>
<evidence type="ECO:0000313" key="4">
    <source>
        <dbReference type="Proteomes" id="UP000503462"/>
    </source>
</evidence>
<keyword evidence="4" id="KW-1185">Reference proteome</keyword>
<feature type="region of interest" description="Disordered" evidence="2">
    <location>
        <begin position="189"/>
        <end position="209"/>
    </location>
</feature>